<dbReference type="EMBL" id="GBRH01187752">
    <property type="protein sequence ID" value="JAE10144.1"/>
    <property type="molecule type" value="Transcribed_RNA"/>
</dbReference>
<evidence type="ECO:0000313" key="1">
    <source>
        <dbReference type="EMBL" id="JAE10144.1"/>
    </source>
</evidence>
<accession>A0A0A9FG13</accession>
<sequence length="111" mass="11693">MMAPTKKTVSEAAGISKPPVRRSMVVACSTEKVIICAYMVQNRIVVAHTGISRATIFTSSTRDTEQSFHGLGAGRPSCPTSLSSSPAITAALSRHGNWAVWGIRACSGRSS</sequence>
<proteinExistence type="predicted"/>
<reference evidence="1" key="1">
    <citation type="submission" date="2014-09" db="EMBL/GenBank/DDBJ databases">
        <authorList>
            <person name="Magalhaes I.L.F."/>
            <person name="Oliveira U."/>
            <person name="Santos F.R."/>
            <person name="Vidigal T.H.D.A."/>
            <person name="Brescovit A.D."/>
            <person name="Santos A.J."/>
        </authorList>
    </citation>
    <scope>NUCLEOTIDE SEQUENCE</scope>
    <source>
        <tissue evidence="1">Shoot tissue taken approximately 20 cm above the soil surface</tissue>
    </source>
</reference>
<dbReference type="AlphaFoldDB" id="A0A0A9FG13"/>
<organism evidence="1">
    <name type="scientific">Arundo donax</name>
    <name type="common">Giant reed</name>
    <name type="synonym">Donax arundinaceus</name>
    <dbReference type="NCBI Taxonomy" id="35708"/>
    <lineage>
        <taxon>Eukaryota</taxon>
        <taxon>Viridiplantae</taxon>
        <taxon>Streptophyta</taxon>
        <taxon>Embryophyta</taxon>
        <taxon>Tracheophyta</taxon>
        <taxon>Spermatophyta</taxon>
        <taxon>Magnoliopsida</taxon>
        <taxon>Liliopsida</taxon>
        <taxon>Poales</taxon>
        <taxon>Poaceae</taxon>
        <taxon>PACMAD clade</taxon>
        <taxon>Arundinoideae</taxon>
        <taxon>Arundineae</taxon>
        <taxon>Arundo</taxon>
    </lineage>
</organism>
<name>A0A0A9FG13_ARUDO</name>
<reference evidence="1" key="2">
    <citation type="journal article" date="2015" name="Data Brief">
        <title>Shoot transcriptome of the giant reed, Arundo donax.</title>
        <authorList>
            <person name="Barrero R.A."/>
            <person name="Guerrero F.D."/>
            <person name="Moolhuijzen P."/>
            <person name="Goolsby J.A."/>
            <person name="Tidwell J."/>
            <person name="Bellgard S.E."/>
            <person name="Bellgard M.I."/>
        </authorList>
    </citation>
    <scope>NUCLEOTIDE SEQUENCE</scope>
    <source>
        <tissue evidence="1">Shoot tissue taken approximately 20 cm above the soil surface</tissue>
    </source>
</reference>
<protein>
    <submittedName>
        <fullName evidence="1">Uncharacterized protein</fullName>
    </submittedName>
</protein>